<dbReference type="InterPro" id="IPR006664">
    <property type="entry name" value="OMP_bac"/>
</dbReference>
<evidence type="ECO:0000313" key="7">
    <source>
        <dbReference type="EMBL" id="RAU84537.1"/>
    </source>
</evidence>
<dbReference type="PRINTS" id="PR01023">
    <property type="entry name" value="NAFLGMOTY"/>
</dbReference>
<dbReference type="PANTHER" id="PTHR30329">
    <property type="entry name" value="STATOR ELEMENT OF FLAGELLAR MOTOR COMPLEX"/>
    <property type="match status" value="1"/>
</dbReference>
<protein>
    <submittedName>
        <fullName evidence="7">OmpA family protein</fullName>
    </submittedName>
</protein>
<dbReference type="InterPro" id="IPR050330">
    <property type="entry name" value="Bact_OuterMem_StrucFunc"/>
</dbReference>
<dbReference type="PANTHER" id="PTHR30329:SF21">
    <property type="entry name" value="LIPOPROTEIN YIAD-RELATED"/>
    <property type="match status" value="1"/>
</dbReference>
<gene>
    <name evidence="7" type="ORF">DP923_04600</name>
</gene>
<evidence type="ECO:0000256" key="2">
    <source>
        <dbReference type="ARBA" id="ARBA00023136"/>
    </source>
</evidence>
<reference evidence="7 8" key="2">
    <citation type="submission" date="2018-07" db="EMBL/GenBank/DDBJ databases">
        <title>Pontibacter sp. 2b14 genomic sequence and assembly.</title>
        <authorList>
            <person name="Du Z.-J."/>
        </authorList>
    </citation>
    <scope>NUCLEOTIDE SEQUENCE [LARGE SCALE GENOMIC DNA]</scope>
    <source>
        <strain evidence="7 8">2b14</strain>
    </source>
</reference>
<accession>A0A364RJQ1</accession>
<keyword evidence="5" id="KW-0732">Signal</keyword>
<evidence type="ECO:0000256" key="3">
    <source>
        <dbReference type="ARBA" id="ARBA00023237"/>
    </source>
</evidence>
<evidence type="ECO:0000256" key="4">
    <source>
        <dbReference type="PROSITE-ProRule" id="PRU00473"/>
    </source>
</evidence>
<keyword evidence="3" id="KW-0998">Cell outer membrane</keyword>
<dbReference type="CDD" id="cd07185">
    <property type="entry name" value="OmpA_C-like"/>
    <property type="match status" value="1"/>
</dbReference>
<dbReference type="PROSITE" id="PS51123">
    <property type="entry name" value="OMPA_2"/>
    <property type="match status" value="1"/>
</dbReference>
<keyword evidence="2 4" id="KW-0472">Membrane</keyword>
<dbReference type="Pfam" id="PF00691">
    <property type="entry name" value="OmpA"/>
    <property type="match status" value="1"/>
</dbReference>
<dbReference type="InterPro" id="IPR036737">
    <property type="entry name" value="OmpA-like_sf"/>
</dbReference>
<keyword evidence="8" id="KW-1185">Reference proteome</keyword>
<feature type="domain" description="OmpA-like" evidence="6">
    <location>
        <begin position="91"/>
        <end position="210"/>
    </location>
</feature>
<feature type="signal peptide" evidence="5">
    <location>
        <begin position="1"/>
        <end position="18"/>
    </location>
</feature>
<dbReference type="Gene3D" id="3.30.1330.60">
    <property type="entry name" value="OmpA-like domain"/>
    <property type="match status" value="1"/>
</dbReference>
<comment type="caution">
    <text evidence="7">The sequence shown here is derived from an EMBL/GenBank/DDBJ whole genome shotgun (WGS) entry which is preliminary data.</text>
</comment>
<reference evidence="7 8" key="1">
    <citation type="submission" date="2018-06" db="EMBL/GenBank/DDBJ databases">
        <authorList>
            <person name="Liu Z.-W."/>
        </authorList>
    </citation>
    <scope>NUCLEOTIDE SEQUENCE [LARGE SCALE GENOMIC DNA]</scope>
    <source>
        <strain evidence="7 8">2b14</strain>
    </source>
</reference>
<name>A0A364RJQ1_9BACT</name>
<dbReference type="OrthoDB" id="853367at2"/>
<comment type="subcellular location">
    <subcellularLocation>
        <location evidence="1">Cell outer membrane</location>
    </subcellularLocation>
</comment>
<dbReference type="InterPro" id="IPR006665">
    <property type="entry name" value="OmpA-like"/>
</dbReference>
<dbReference type="EMBL" id="QMDV01000001">
    <property type="protein sequence ID" value="RAU84537.1"/>
    <property type="molecule type" value="Genomic_DNA"/>
</dbReference>
<dbReference type="AlphaFoldDB" id="A0A364RJQ1"/>
<evidence type="ECO:0000313" key="8">
    <source>
        <dbReference type="Proteomes" id="UP000251692"/>
    </source>
</evidence>
<evidence type="ECO:0000259" key="6">
    <source>
        <dbReference type="PROSITE" id="PS51123"/>
    </source>
</evidence>
<evidence type="ECO:0000256" key="1">
    <source>
        <dbReference type="ARBA" id="ARBA00004442"/>
    </source>
</evidence>
<sequence length="212" mass="23346">MKTTVAILLVLGSFSACNQTAERDVDSKEEVDAIASADTAVMYGNDGNMRDAEDVEIKEMGDAFWNDIDFNMPVVKDAGITDADIETRRGDNATIYSLGENLLFDTDKATLRAGADTKLKQIAESIKQYDPQSQIRVYGYTDARASKTYNKELAEDRAEAVEDWLEKNGNIDDNRISVHAVGEARPVASNETASGRQQNRRVEIVAAKSVKE</sequence>
<dbReference type="PROSITE" id="PS51257">
    <property type="entry name" value="PROKAR_LIPOPROTEIN"/>
    <property type="match status" value="1"/>
</dbReference>
<dbReference type="SUPFAM" id="SSF103088">
    <property type="entry name" value="OmpA-like"/>
    <property type="match status" value="1"/>
</dbReference>
<proteinExistence type="predicted"/>
<evidence type="ECO:0000256" key="5">
    <source>
        <dbReference type="SAM" id="SignalP"/>
    </source>
</evidence>
<organism evidence="7 8">
    <name type="scientific">Pontibacter arcticus</name>
    <dbReference type="NCBI Taxonomy" id="2080288"/>
    <lineage>
        <taxon>Bacteria</taxon>
        <taxon>Pseudomonadati</taxon>
        <taxon>Bacteroidota</taxon>
        <taxon>Cytophagia</taxon>
        <taxon>Cytophagales</taxon>
        <taxon>Hymenobacteraceae</taxon>
        <taxon>Pontibacter</taxon>
    </lineage>
</organism>
<dbReference type="GO" id="GO:0009279">
    <property type="term" value="C:cell outer membrane"/>
    <property type="evidence" value="ECO:0007669"/>
    <property type="project" value="UniProtKB-SubCell"/>
</dbReference>
<dbReference type="PRINTS" id="PR01021">
    <property type="entry name" value="OMPADOMAIN"/>
</dbReference>
<feature type="chain" id="PRO_5016810178" evidence="5">
    <location>
        <begin position="19"/>
        <end position="212"/>
    </location>
</feature>
<dbReference type="Proteomes" id="UP000251692">
    <property type="component" value="Unassembled WGS sequence"/>
</dbReference>